<feature type="transmembrane region" description="Helical" evidence="1">
    <location>
        <begin position="235"/>
        <end position="263"/>
    </location>
</feature>
<reference evidence="2" key="1">
    <citation type="submission" date="2020-11" db="EMBL/GenBank/DDBJ databases">
        <authorList>
            <consortium name="DOE Joint Genome Institute"/>
            <person name="Ahrendt S."/>
            <person name="Riley R."/>
            <person name="Andreopoulos W."/>
            <person name="Labutti K."/>
            <person name="Pangilinan J."/>
            <person name="Ruiz-Duenas F.J."/>
            <person name="Barrasa J.M."/>
            <person name="Sanchez-Garcia M."/>
            <person name="Camarero S."/>
            <person name="Miyauchi S."/>
            <person name="Serrano A."/>
            <person name="Linde D."/>
            <person name="Babiker R."/>
            <person name="Drula E."/>
            <person name="Ayuso-Fernandez I."/>
            <person name="Pacheco R."/>
            <person name="Padilla G."/>
            <person name="Ferreira P."/>
            <person name="Barriuso J."/>
            <person name="Kellner H."/>
            <person name="Castanera R."/>
            <person name="Alfaro M."/>
            <person name="Ramirez L."/>
            <person name="Pisabarro A.G."/>
            <person name="Kuo A."/>
            <person name="Tritt A."/>
            <person name="Lipzen A."/>
            <person name="He G."/>
            <person name="Yan M."/>
            <person name="Ng V."/>
            <person name="Cullen D."/>
            <person name="Martin F."/>
            <person name="Rosso M.-N."/>
            <person name="Henrissat B."/>
            <person name="Hibbett D."/>
            <person name="Martinez A.T."/>
            <person name="Grigoriev I.V."/>
        </authorList>
    </citation>
    <scope>NUCLEOTIDE SEQUENCE</scope>
    <source>
        <strain evidence="2">AH 40177</strain>
    </source>
</reference>
<evidence type="ECO:0000256" key="1">
    <source>
        <dbReference type="SAM" id="Phobius"/>
    </source>
</evidence>
<dbReference type="EMBL" id="JADNRY010000177">
    <property type="protein sequence ID" value="KAF9062275.1"/>
    <property type="molecule type" value="Genomic_DNA"/>
</dbReference>
<name>A0A9P5PHP2_9AGAR</name>
<dbReference type="Proteomes" id="UP000772434">
    <property type="component" value="Unassembled WGS sequence"/>
</dbReference>
<organism evidence="2 3">
    <name type="scientific">Rhodocollybia butyracea</name>
    <dbReference type="NCBI Taxonomy" id="206335"/>
    <lineage>
        <taxon>Eukaryota</taxon>
        <taxon>Fungi</taxon>
        <taxon>Dikarya</taxon>
        <taxon>Basidiomycota</taxon>
        <taxon>Agaricomycotina</taxon>
        <taxon>Agaricomycetes</taxon>
        <taxon>Agaricomycetidae</taxon>
        <taxon>Agaricales</taxon>
        <taxon>Marasmiineae</taxon>
        <taxon>Omphalotaceae</taxon>
        <taxon>Rhodocollybia</taxon>
    </lineage>
</organism>
<keyword evidence="3" id="KW-1185">Reference proteome</keyword>
<feature type="transmembrane region" description="Helical" evidence="1">
    <location>
        <begin position="20"/>
        <end position="45"/>
    </location>
</feature>
<feature type="transmembrane region" description="Helical" evidence="1">
    <location>
        <begin position="54"/>
        <end position="73"/>
    </location>
</feature>
<sequence length="347" mass="38236">MLFEESATLTKTGSMVWYNLIGSIVMSVEFGIYILASTITLHLLCRKGLQKPRVIILFTTQLILILVSIWQFTTVNGNLLAQLCDVLVNPELKMLLNQTLEDRLTLSSTQNKIWSEVSVWPGNIKFLIADSIVAYRAWTLWRHHAFVQWLLAFFGMSNAVINIVDGFYSSGIAKAPSSGSLRLFSQSFFLMVSLALNILATALIVYKTWTHANATRHLVVESPSTSSKRSPSLNLLVFLVESGTSFFILQTGLCVSLSILVSSSNANEVLSANIVADASVMALVGVFINQLTRTKKNLLPSNCCIIVAAKSAKFALPLLAYSPDLEPGHPAFTYALQVVTLIRGWTR</sequence>
<proteinExistence type="predicted"/>
<keyword evidence="1" id="KW-0472">Membrane</keyword>
<keyword evidence="1" id="KW-0812">Transmembrane</keyword>
<dbReference type="AlphaFoldDB" id="A0A9P5PHP2"/>
<dbReference type="OrthoDB" id="2744793at2759"/>
<keyword evidence="1" id="KW-1133">Transmembrane helix</keyword>
<feature type="transmembrane region" description="Helical" evidence="1">
    <location>
        <begin position="269"/>
        <end position="288"/>
    </location>
</feature>
<comment type="caution">
    <text evidence="2">The sequence shown here is derived from an EMBL/GenBank/DDBJ whole genome shotgun (WGS) entry which is preliminary data.</text>
</comment>
<feature type="transmembrane region" description="Helical" evidence="1">
    <location>
        <begin position="119"/>
        <end position="138"/>
    </location>
</feature>
<evidence type="ECO:0000313" key="3">
    <source>
        <dbReference type="Proteomes" id="UP000772434"/>
    </source>
</evidence>
<feature type="transmembrane region" description="Helical" evidence="1">
    <location>
        <begin position="145"/>
        <end position="164"/>
    </location>
</feature>
<feature type="transmembrane region" description="Helical" evidence="1">
    <location>
        <begin position="184"/>
        <end position="206"/>
    </location>
</feature>
<evidence type="ECO:0000313" key="2">
    <source>
        <dbReference type="EMBL" id="KAF9062275.1"/>
    </source>
</evidence>
<protein>
    <submittedName>
        <fullName evidence="2">Uncharacterized protein</fullName>
    </submittedName>
</protein>
<gene>
    <name evidence="2" type="ORF">BDP27DRAFT_1406304</name>
</gene>
<accession>A0A9P5PHP2</accession>